<dbReference type="Pfam" id="PF06013">
    <property type="entry name" value="WXG100"/>
    <property type="match status" value="1"/>
</dbReference>
<dbReference type="NCBIfam" id="TIGR03930">
    <property type="entry name" value="WXG100_ESAT6"/>
    <property type="match status" value="1"/>
</dbReference>
<protein>
    <recommendedName>
        <fullName evidence="1">ESAT-6-like protein</fullName>
    </recommendedName>
</protein>
<dbReference type="InterPro" id="IPR010310">
    <property type="entry name" value="T7SS_ESAT-6-like"/>
</dbReference>
<proteinExistence type="inferred from homology"/>
<keyword evidence="3" id="KW-1185">Reference proteome</keyword>
<dbReference type="EMBL" id="BMMH01000009">
    <property type="protein sequence ID" value="GGL24116.1"/>
    <property type="molecule type" value="Genomic_DNA"/>
</dbReference>
<comment type="similarity">
    <text evidence="1">Belongs to the WXG100 family.</text>
</comment>
<dbReference type="RefSeq" id="WP_189094415.1">
    <property type="nucleotide sequence ID" value="NZ_BMMH01000009.1"/>
</dbReference>
<dbReference type="AlphaFoldDB" id="A0A917VWP8"/>
<dbReference type="InterPro" id="IPR036689">
    <property type="entry name" value="ESAT-6-like_sf"/>
</dbReference>
<sequence length="96" mass="10633">MSDAISYSEAQLMTLSGDLGTSRGRLQETHDELQGYVNGLVANWGGEAQTAYLGKQKRWDDAHIALLDIMQRLADIVRDGAIDMSTTDKTNASRWM</sequence>
<dbReference type="SUPFAM" id="SSF140453">
    <property type="entry name" value="EsxAB dimer-like"/>
    <property type="match status" value="1"/>
</dbReference>
<reference evidence="2" key="2">
    <citation type="submission" date="2020-09" db="EMBL/GenBank/DDBJ databases">
        <authorList>
            <person name="Sun Q."/>
            <person name="Zhou Y."/>
        </authorList>
    </citation>
    <scope>NUCLEOTIDE SEQUENCE</scope>
    <source>
        <strain evidence="2">CGMCC 4.3508</strain>
    </source>
</reference>
<dbReference type="Gene3D" id="1.10.287.1060">
    <property type="entry name" value="ESAT-6-like"/>
    <property type="match status" value="1"/>
</dbReference>
<evidence type="ECO:0000313" key="2">
    <source>
        <dbReference type="EMBL" id="GGL24116.1"/>
    </source>
</evidence>
<comment type="caution">
    <text evidence="2">The sequence shown here is derived from an EMBL/GenBank/DDBJ whole genome shotgun (WGS) entry which is preliminary data.</text>
</comment>
<dbReference type="Proteomes" id="UP000638263">
    <property type="component" value="Unassembled WGS sequence"/>
</dbReference>
<organism evidence="2 3">
    <name type="scientific">Nocardia jinanensis</name>
    <dbReference type="NCBI Taxonomy" id="382504"/>
    <lineage>
        <taxon>Bacteria</taxon>
        <taxon>Bacillati</taxon>
        <taxon>Actinomycetota</taxon>
        <taxon>Actinomycetes</taxon>
        <taxon>Mycobacteriales</taxon>
        <taxon>Nocardiaceae</taxon>
        <taxon>Nocardia</taxon>
    </lineage>
</organism>
<evidence type="ECO:0000313" key="3">
    <source>
        <dbReference type="Proteomes" id="UP000638263"/>
    </source>
</evidence>
<reference evidence="2" key="1">
    <citation type="journal article" date="2014" name="Int. J. Syst. Evol. Microbiol.">
        <title>Complete genome sequence of Corynebacterium casei LMG S-19264T (=DSM 44701T), isolated from a smear-ripened cheese.</title>
        <authorList>
            <consortium name="US DOE Joint Genome Institute (JGI-PGF)"/>
            <person name="Walter F."/>
            <person name="Albersmeier A."/>
            <person name="Kalinowski J."/>
            <person name="Ruckert C."/>
        </authorList>
    </citation>
    <scope>NUCLEOTIDE SEQUENCE</scope>
    <source>
        <strain evidence="2">CGMCC 4.3508</strain>
    </source>
</reference>
<gene>
    <name evidence="2" type="ORF">GCM10011588_43640</name>
</gene>
<name>A0A917VWP8_9NOCA</name>
<accession>A0A917VWP8</accession>
<evidence type="ECO:0000256" key="1">
    <source>
        <dbReference type="RuleBase" id="RU362001"/>
    </source>
</evidence>